<dbReference type="GO" id="GO:0003700">
    <property type="term" value="F:DNA-binding transcription factor activity"/>
    <property type="evidence" value="ECO:0007669"/>
    <property type="project" value="InterPro"/>
</dbReference>
<evidence type="ECO:0000256" key="1">
    <source>
        <dbReference type="ARBA" id="ARBA00001933"/>
    </source>
</evidence>
<dbReference type="Pfam" id="PF00392">
    <property type="entry name" value="GntR"/>
    <property type="match status" value="1"/>
</dbReference>
<dbReference type="InterPro" id="IPR036390">
    <property type="entry name" value="WH_DNA-bd_sf"/>
</dbReference>
<name>A0A419V590_9BACL</name>
<dbReference type="Proteomes" id="UP000285120">
    <property type="component" value="Unassembled WGS sequence"/>
</dbReference>
<dbReference type="AlphaFoldDB" id="A0A419V590"/>
<dbReference type="SUPFAM" id="SSF53383">
    <property type="entry name" value="PLP-dependent transferases"/>
    <property type="match status" value="1"/>
</dbReference>
<dbReference type="InterPro" id="IPR015424">
    <property type="entry name" value="PyrdxlP-dep_Trfase"/>
</dbReference>
<dbReference type="GO" id="GO:0003677">
    <property type="term" value="F:DNA binding"/>
    <property type="evidence" value="ECO:0007669"/>
    <property type="project" value="UniProtKB-KW"/>
</dbReference>
<keyword evidence="3" id="KW-0808">Transferase</keyword>
<dbReference type="PROSITE" id="PS50949">
    <property type="entry name" value="HTH_GNTR"/>
    <property type="match status" value="1"/>
</dbReference>
<protein>
    <submittedName>
        <fullName evidence="9">GntR family transcriptional regulator</fullName>
    </submittedName>
</protein>
<dbReference type="Gene3D" id="3.40.640.10">
    <property type="entry name" value="Type I PLP-dependent aspartate aminotransferase-like (Major domain)"/>
    <property type="match status" value="1"/>
</dbReference>
<keyword evidence="3" id="KW-0032">Aminotransferase</keyword>
<evidence type="ECO:0000313" key="9">
    <source>
        <dbReference type="EMBL" id="RKD73592.1"/>
    </source>
</evidence>
<dbReference type="SUPFAM" id="SSF46785">
    <property type="entry name" value="Winged helix' DNA-binding domain"/>
    <property type="match status" value="1"/>
</dbReference>
<dbReference type="InterPro" id="IPR004839">
    <property type="entry name" value="Aminotransferase_I/II_large"/>
</dbReference>
<dbReference type="InterPro" id="IPR051446">
    <property type="entry name" value="HTH_trans_reg/aminotransferase"/>
</dbReference>
<organism evidence="9 10">
    <name type="scientific">Sinobaca qinghaiensis</name>
    <dbReference type="NCBI Taxonomy" id="342944"/>
    <lineage>
        <taxon>Bacteria</taxon>
        <taxon>Bacillati</taxon>
        <taxon>Bacillota</taxon>
        <taxon>Bacilli</taxon>
        <taxon>Bacillales</taxon>
        <taxon>Sporolactobacillaceae</taxon>
        <taxon>Sinobaca</taxon>
    </lineage>
</organism>
<evidence type="ECO:0000256" key="3">
    <source>
        <dbReference type="ARBA" id="ARBA00022576"/>
    </source>
</evidence>
<evidence type="ECO:0000256" key="7">
    <source>
        <dbReference type="ARBA" id="ARBA00023163"/>
    </source>
</evidence>
<evidence type="ECO:0000256" key="4">
    <source>
        <dbReference type="ARBA" id="ARBA00022898"/>
    </source>
</evidence>
<keyword evidence="10" id="KW-1185">Reference proteome</keyword>
<dbReference type="InterPro" id="IPR036388">
    <property type="entry name" value="WH-like_DNA-bd_sf"/>
</dbReference>
<dbReference type="InterPro" id="IPR000524">
    <property type="entry name" value="Tscrpt_reg_HTH_GntR"/>
</dbReference>
<keyword evidence="5" id="KW-0805">Transcription regulation</keyword>
<keyword evidence="7" id="KW-0804">Transcription</keyword>
<keyword evidence="6" id="KW-0238">DNA-binding</keyword>
<dbReference type="SMART" id="SM00345">
    <property type="entry name" value="HTH_GNTR"/>
    <property type="match status" value="1"/>
</dbReference>
<dbReference type="OrthoDB" id="9808770at2"/>
<comment type="similarity">
    <text evidence="2">In the C-terminal section; belongs to the class-I pyridoxal-phosphate-dependent aminotransferase family.</text>
</comment>
<comment type="cofactor">
    <cofactor evidence="1">
        <name>pyridoxal 5'-phosphate</name>
        <dbReference type="ChEBI" id="CHEBI:597326"/>
    </cofactor>
</comment>
<feature type="domain" description="HTH gntR-type" evidence="8">
    <location>
        <begin position="13"/>
        <end position="81"/>
    </location>
</feature>
<dbReference type="RefSeq" id="WP_120193078.1">
    <property type="nucleotide sequence ID" value="NZ_RAPK01000008.1"/>
</dbReference>
<proteinExistence type="inferred from homology"/>
<evidence type="ECO:0000256" key="2">
    <source>
        <dbReference type="ARBA" id="ARBA00005384"/>
    </source>
</evidence>
<evidence type="ECO:0000256" key="6">
    <source>
        <dbReference type="ARBA" id="ARBA00023125"/>
    </source>
</evidence>
<dbReference type="Gene3D" id="1.10.10.10">
    <property type="entry name" value="Winged helix-like DNA-binding domain superfamily/Winged helix DNA-binding domain"/>
    <property type="match status" value="1"/>
</dbReference>
<dbReference type="PANTHER" id="PTHR46577:SF1">
    <property type="entry name" value="HTH-TYPE TRANSCRIPTIONAL REGULATORY PROTEIN GABR"/>
    <property type="match status" value="1"/>
</dbReference>
<evidence type="ECO:0000259" key="8">
    <source>
        <dbReference type="PROSITE" id="PS50949"/>
    </source>
</evidence>
<dbReference type="EMBL" id="RAPK01000008">
    <property type="protein sequence ID" value="RKD73592.1"/>
    <property type="molecule type" value="Genomic_DNA"/>
</dbReference>
<dbReference type="InterPro" id="IPR015421">
    <property type="entry name" value="PyrdxlP-dep_Trfase_major"/>
</dbReference>
<dbReference type="CDD" id="cd00609">
    <property type="entry name" value="AAT_like"/>
    <property type="match status" value="1"/>
</dbReference>
<sequence>MLSIQLTRSVNSGPLYKQIYQALKQQILEGILAEHDQLPSKRELADYLHVSMNSVISAYQQLIAEGYVYTKERRGYFVEALDAFIAVPEEEIFPEELIEKRSPAYLFSFSHMNADASLFPFRAWQHCEQQALRHYAASLDNLEHPQGQWLLREEIARTIGRTRGVRCRPEQIVLGASTQWLFDLLAMICDKHALFAVEHPGYQRIYQQLHASGRPVLPITVDYKGMSPQELEESGASIAVVTPSHQMPTGLIMPVSRRIQLLNWSYKEEGRYIVEDDYDAEFKYEGDPIPALHSLDDLKRVIYVGTFSKSLLPGLRLSYMVLPPALLAVYKHHASHLMQTSSSLIQLALYVFIKSGEYQKHIKRMSKHYKTIRAELIEALHDKFGSSISITGEKAGLHFLMEINTPRPTGAILEKAKEHRLELYGMDRFWLKETTPAEGRPVIIIGFARLRSQDIASAVSLLHHCCFDKA</sequence>
<reference evidence="9 10" key="1">
    <citation type="submission" date="2018-09" db="EMBL/GenBank/DDBJ databases">
        <title>Genomic Encyclopedia of Archaeal and Bacterial Type Strains, Phase II (KMG-II): from individual species to whole genera.</title>
        <authorList>
            <person name="Goeker M."/>
        </authorList>
    </citation>
    <scope>NUCLEOTIDE SEQUENCE [LARGE SCALE GENOMIC DNA]</scope>
    <source>
        <strain evidence="9 10">DSM 17008</strain>
    </source>
</reference>
<dbReference type="CDD" id="cd07377">
    <property type="entry name" value="WHTH_GntR"/>
    <property type="match status" value="1"/>
</dbReference>
<comment type="caution">
    <text evidence="9">The sequence shown here is derived from an EMBL/GenBank/DDBJ whole genome shotgun (WGS) entry which is preliminary data.</text>
</comment>
<keyword evidence="4" id="KW-0663">Pyridoxal phosphate</keyword>
<gene>
    <name evidence="9" type="ORF">ATL39_1894</name>
</gene>
<dbReference type="PANTHER" id="PTHR46577">
    <property type="entry name" value="HTH-TYPE TRANSCRIPTIONAL REGULATORY PROTEIN GABR"/>
    <property type="match status" value="1"/>
</dbReference>
<dbReference type="GO" id="GO:0008483">
    <property type="term" value="F:transaminase activity"/>
    <property type="evidence" value="ECO:0007669"/>
    <property type="project" value="UniProtKB-KW"/>
</dbReference>
<evidence type="ECO:0000256" key="5">
    <source>
        <dbReference type="ARBA" id="ARBA00023015"/>
    </source>
</evidence>
<evidence type="ECO:0000313" key="10">
    <source>
        <dbReference type="Proteomes" id="UP000285120"/>
    </source>
</evidence>
<dbReference type="Pfam" id="PF00155">
    <property type="entry name" value="Aminotran_1_2"/>
    <property type="match status" value="1"/>
</dbReference>
<dbReference type="GO" id="GO:0030170">
    <property type="term" value="F:pyridoxal phosphate binding"/>
    <property type="evidence" value="ECO:0007669"/>
    <property type="project" value="InterPro"/>
</dbReference>
<accession>A0A419V590</accession>